<dbReference type="Pfam" id="PF04646">
    <property type="entry name" value="DUF604"/>
    <property type="match status" value="1"/>
</dbReference>
<protein>
    <submittedName>
        <fullName evidence="2">Uncharacterized protein</fullName>
    </submittedName>
</protein>
<dbReference type="EMBL" id="JAYMYQ010000004">
    <property type="protein sequence ID" value="KAK7339687.1"/>
    <property type="molecule type" value="Genomic_DNA"/>
</dbReference>
<name>A0AAN9LPA8_CANGL</name>
<evidence type="ECO:0000256" key="1">
    <source>
        <dbReference type="SAM" id="Phobius"/>
    </source>
</evidence>
<keyword evidence="1" id="KW-0472">Membrane</keyword>
<keyword evidence="1" id="KW-1133">Transmembrane helix</keyword>
<keyword evidence="1" id="KW-0812">Transmembrane</keyword>
<feature type="transmembrane region" description="Helical" evidence="1">
    <location>
        <begin position="31"/>
        <end position="53"/>
    </location>
</feature>
<proteinExistence type="predicted"/>
<keyword evidence="3" id="KW-1185">Reference proteome</keyword>
<reference evidence="2 3" key="1">
    <citation type="submission" date="2024-01" db="EMBL/GenBank/DDBJ databases">
        <title>The genomes of 5 underutilized Papilionoideae crops provide insights into root nodulation and disease resistanc.</title>
        <authorList>
            <person name="Jiang F."/>
        </authorList>
    </citation>
    <scope>NUCLEOTIDE SEQUENCE [LARGE SCALE GENOMIC DNA]</scope>
    <source>
        <strain evidence="2">LVBAO_FW01</strain>
        <tissue evidence="2">Leaves</tissue>
    </source>
</reference>
<gene>
    <name evidence="2" type="ORF">VNO77_20368</name>
</gene>
<evidence type="ECO:0000313" key="2">
    <source>
        <dbReference type="EMBL" id="KAK7339687.1"/>
    </source>
</evidence>
<accession>A0AAN9LPA8</accession>
<dbReference type="FunFam" id="3.90.550.50:FF:000006">
    <property type="entry name" value="Fringe-related protein-like"/>
    <property type="match status" value="1"/>
</dbReference>
<dbReference type="InterPro" id="IPR006740">
    <property type="entry name" value="DUF604"/>
</dbReference>
<evidence type="ECO:0000313" key="3">
    <source>
        <dbReference type="Proteomes" id="UP001367508"/>
    </source>
</evidence>
<organism evidence="2 3">
    <name type="scientific">Canavalia gladiata</name>
    <name type="common">Sword bean</name>
    <name type="synonym">Dolichos gladiatus</name>
    <dbReference type="NCBI Taxonomy" id="3824"/>
    <lineage>
        <taxon>Eukaryota</taxon>
        <taxon>Viridiplantae</taxon>
        <taxon>Streptophyta</taxon>
        <taxon>Embryophyta</taxon>
        <taxon>Tracheophyta</taxon>
        <taxon>Spermatophyta</taxon>
        <taxon>Magnoliopsida</taxon>
        <taxon>eudicotyledons</taxon>
        <taxon>Gunneridae</taxon>
        <taxon>Pentapetalae</taxon>
        <taxon>rosids</taxon>
        <taxon>fabids</taxon>
        <taxon>Fabales</taxon>
        <taxon>Fabaceae</taxon>
        <taxon>Papilionoideae</taxon>
        <taxon>50 kb inversion clade</taxon>
        <taxon>NPAAA clade</taxon>
        <taxon>indigoferoid/millettioid clade</taxon>
        <taxon>Phaseoleae</taxon>
        <taxon>Canavalia</taxon>
    </lineage>
</organism>
<dbReference type="PANTHER" id="PTHR10811">
    <property type="entry name" value="FRINGE-RELATED"/>
    <property type="match status" value="1"/>
</dbReference>
<dbReference type="Gene3D" id="3.90.550.50">
    <property type="match status" value="1"/>
</dbReference>
<comment type="caution">
    <text evidence="2">The sequence shown here is derived from an EMBL/GenBank/DDBJ whole genome shotgun (WGS) entry which is preliminary data.</text>
</comment>
<sequence>MSSAVESVRDPIKAWETLRFNTIKHTELLNLFLKTGLAISTFVLISLFFYLALSYHQPLPHNTHPTFKYTLQRTLVEEPTDISHILFGIGGSSATWQTRRRYSELWWEPGVTRGFVWLDEELKENETSIIPYMISANTSSFKYTCDYGSRSAIRIARIVKESFELELDNVRWFVLGDDDTVFFTENLITVLSKYDHNQMYYIGGNSESVEQDEIHFYTMAYGGGGIVISYPLAKELVRILDGCIDRYAEFYGSDQKIQGCISEIGIQLTREPGFHQVDIRKNPYGLLAAHPVAPLVSLHHLDYLDPIFPNMDKVEAVRKLVTAYKTDPDRTLQHSFCYDLRRNWSVSVSWGYSVDLYPFLPTAKQLEMALRTFSTWRTWSDGPYTFNTRPVSDDPCLEPLRYFLDRVHNVGGDQTLSTYRRFVHASKKECERAEYAQALTVQNVDVSASRFMPDLWKRAPRRQCCEIMDDTNGLNGTVRVKIRGCHQFESGKLRWAVDRETEDGDIYSPLVL</sequence>
<dbReference type="AlphaFoldDB" id="A0AAN9LPA8"/>
<dbReference type="Proteomes" id="UP001367508">
    <property type="component" value="Unassembled WGS sequence"/>
</dbReference>